<dbReference type="PROSITE" id="PS51014">
    <property type="entry name" value="COBK_CBIJ"/>
    <property type="match status" value="1"/>
</dbReference>
<dbReference type="UniPathway" id="UPA00148"/>
<dbReference type="PANTHER" id="PTHR36925">
    <property type="entry name" value="COBALT-PRECORRIN-6A REDUCTASE"/>
    <property type="match status" value="1"/>
</dbReference>
<evidence type="ECO:0000313" key="4">
    <source>
        <dbReference type="EMBL" id="CAA9510183.1"/>
    </source>
</evidence>
<evidence type="ECO:0000256" key="3">
    <source>
        <dbReference type="ARBA" id="ARBA00023002"/>
    </source>
</evidence>
<reference evidence="4" key="1">
    <citation type="submission" date="2020-02" db="EMBL/GenBank/DDBJ databases">
        <authorList>
            <person name="Meier V. D."/>
        </authorList>
    </citation>
    <scope>NUCLEOTIDE SEQUENCE</scope>
    <source>
        <strain evidence="4">AVDCRST_MAG69</strain>
    </source>
</reference>
<gene>
    <name evidence="4" type="ORF">AVDCRST_MAG69-2440</name>
</gene>
<dbReference type="AlphaFoldDB" id="A0A6J4SZT9"/>
<name>A0A6J4SZT9_9ACTN</name>
<dbReference type="GO" id="GO:0009236">
    <property type="term" value="P:cobalamin biosynthetic process"/>
    <property type="evidence" value="ECO:0007669"/>
    <property type="project" value="UniProtKB-UniPathway"/>
</dbReference>
<proteinExistence type="predicted"/>
<dbReference type="Pfam" id="PF02571">
    <property type="entry name" value="CbiJ"/>
    <property type="match status" value="1"/>
</dbReference>
<evidence type="ECO:0000256" key="2">
    <source>
        <dbReference type="ARBA" id="ARBA00022573"/>
    </source>
</evidence>
<keyword evidence="2" id="KW-0169">Cobalamin biosynthesis</keyword>
<organism evidence="4">
    <name type="scientific">uncultured Solirubrobacteraceae bacterium</name>
    <dbReference type="NCBI Taxonomy" id="1162706"/>
    <lineage>
        <taxon>Bacteria</taxon>
        <taxon>Bacillati</taxon>
        <taxon>Actinomycetota</taxon>
        <taxon>Thermoleophilia</taxon>
        <taxon>Solirubrobacterales</taxon>
        <taxon>Solirubrobacteraceae</taxon>
        <taxon>environmental samples</taxon>
    </lineage>
</organism>
<comment type="pathway">
    <text evidence="1">Cofactor biosynthesis; adenosylcobalamin biosynthesis.</text>
</comment>
<evidence type="ECO:0000256" key="1">
    <source>
        <dbReference type="ARBA" id="ARBA00004953"/>
    </source>
</evidence>
<dbReference type="NCBIfam" id="NF005968">
    <property type="entry name" value="PRK08057.1-2"/>
    <property type="match status" value="1"/>
</dbReference>
<dbReference type="GO" id="GO:0016994">
    <property type="term" value="F:precorrin-6A reductase activity"/>
    <property type="evidence" value="ECO:0007669"/>
    <property type="project" value="UniProtKB-EC"/>
</dbReference>
<dbReference type="PANTHER" id="PTHR36925:SF1">
    <property type="entry name" value="COBALT-PRECORRIN-6A REDUCTASE"/>
    <property type="match status" value="1"/>
</dbReference>
<keyword evidence="3 4" id="KW-0560">Oxidoreductase</keyword>
<protein>
    <submittedName>
        <fullName evidence="4">Precorrin-6A reductase</fullName>
        <ecNumber evidence="4">1.3.1.54</ecNumber>
    </submittedName>
</protein>
<dbReference type="EMBL" id="CADCVP010000265">
    <property type="protein sequence ID" value="CAA9510183.1"/>
    <property type="molecule type" value="Genomic_DNA"/>
</dbReference>
<accession>A0A6J4SZT9</accession>
<dbReference type="EC" id="1.3.1.54" evidence="4"/>
<dbReference type="InterPro" id="IPR003723">
    <property type="entry name" value="Precorrin-6x_reduct"/>
</dbReference>
<dbReference type="NCBIfam" id="TIGR00715">
    <property type="entry name" value="precor6x_red"/>
    <property type="match status" value="1"/>
</dbReference>
<sequence length="251" mass="26542">MTTPANILLLGGTGEARALARELDEAGIRVISSLAGRVARPRLPVGEVRIGGFGGPEALSRWLAEHGIAAVVDATHPFAERISASAAAACAAAEVPLLRLERPGWTAQDGDDWHWVDDLEEAAAAVPALGSRVLLTSGRQGLAAFAGDASSWYLIRCVDPPDAELPARHEIRLDRGPYTVEGELSLIDEHRIDLLVTKDSGGSLTEAKLSAARLRGMPVVVIRRPPRAETPTVTTVAAASGWVQSGYRRGV</sequence>